<evidence type="ECO:0000313" key="2">
    <source>
        <dbReference type="EMBL" id="OAD66313.1"/>
    </source>
</evidence>
<dbReference type="AlphaFoldDB" id="A0A162TDR0"/>
<evidence type="ECO:0000256" key="1">
    <source>
        <dbReference type="SAM" id="MobiDB-lite"/>
    </source>
</evidence>
<protein>
    <submittedName>
        <fullName evidence="2">Uncharacterized protein</fullName>
    </submittedName>
</protein>
<organism evidence="2 3">
    <name type="scientific">Phycomyces blakesleeanus (strain ATCC 8743b / DSM 1359 / FGSC 10004 / NBRC 33097 / NRRL 1555)</name>
    <dbReference type="NCBI Taxonomy" id="763407"/>
    <lineage>
        <taxon>Eukaryota</taxon>
        <taxon>Fungi</taxon>
        <taxon>Fungi incertae sedis</taxon>
        <taxon>Mucoromycota</taxon>
        <taxon>Mucoromycotina</taxon>
        <taxon>Mucoromycetes</taxon>
        <taxon>Mucorales</taxon>
        <taxon>Phycomycetaceae</taxon>
        <taxon>Phycomyces</taxon>
    </lineage>
</organism>
<dbReference type="Proteomes" id="UP000077315">
    <property type="component" value="Unassembled WGS sequence"/>
</dbReference>
<reference evidence="3" key="1">
    <citation type="submission" date="2015-06" db="EMBL/GenBank/DDBJ databases">
        <title>Expansion of signal transduction pathways in fungi by whole-genome duplication.</title>
        <authorList>
            <consortium name="DOE Joint Genome Institute"/>
            <person name="Corrochano L.M."/>
            <person name="Kuo A."/>
            <person name="Marcet-Houben M."/>
            <person name="Polaino S."/>
            <person name="Salamov A."/>
            <person name="Villalobos J.M."/>
            <person name="Alvarez M.I."/>
            <person name="Avalos J."/>
            <person name="Benito E.P."/>
            <person name="Benoit I."/>
            <person name="Burger G."/>
            <person name="Camino L.P."/>
            <person name="Canovas D."/>
            <person name="Cerda-Olmedo E."/>
            <person name="Cheng J.-F."/>
            <person name="Dominguez A."/>
            <person name="Elias M."/>
            <person name="Eslava A.P."/>
            <person name="Glaser F."/>
            <person name="Grimwood J."/>
            <person name="Gutierrez G."/>
            <person name="Heitman J."/>
            <person name="Henrissat B."/>
            <person name="Iturriaga E.A."/>
            <person name="Lang B.F."/>
            <person name="Lavin J.L."/>
            <person name="Lee S."/>
            <person name="Li W."/>
            <person name="Lindquist E."/>
            <person name="Lopez-Garcia S."/>
            <person name="Luque E.M."/>
            <person name="Marcos A.T."/>
            <person name="Martin J."/>
            <person name="McCluskey K."/>
            <person name="Medina H.R."/>
            <person name="Miralles-Duran A."/>
            <person name="Miyazaki A."/>
            <person name="Munoz-Torres E."/>
            <person name="Oguiza J.A."/>
            <person name="Ohm R."/>
            <person name="Olmedo M."/>
            <person name="Orejas M."/>
            <person name="Ortiz-Castellanos L."/>
            <person name="Pisabarro A.G."/>
            <person name="Rodriguez-Romero J."/>
            <person name="Ruiz-Herrera J."/>
            <person name="Ruiz-Vazquez R."/>
            <person name="Sanz C."/>
            <person name="Schackwitz W."/>
            <person name="Schmutz J."/>
            <person name="Shahriari M."/>
            <person name="Shelest E."/>
            <person name="Silva-Franco F."/>
            <person name="Soanes D."/>
            <person name="Syed K."/>
            <person name="Tagua V.G."/>
            <person name="Talbot N.J."/>
            <person name="Thon M."/>
            <person name="De vries R.P."/>
            <person name="Wiebenga A."/>
            <person name="Yadav J.S."/>
            <person name="Braun E.L."/>
            <person name="Baker S."/>
            <person name="Garre V."/>
            <person name="Horwitz B."/>
            <person name="Torres-Martinez S."/>
            <person name="Idnurm A."/>
            <person name="Herrera-Estrella A."/>
            <person name="Gabaldon T."/>
            <person name="Grigoriev I.V."/>
        </authorList>
    </citation>
    <scope>NUCLEOTIDE SEQUENCE [LARGE SCALE GENOMIC DNA]</scope>
    <source>
        <strain evidence="3">NRRL 1555(-)</strain>
    </source>
</reference>
<evidence type="ECO:0000313" key="3">
    <source>
        <dbReference type="Proteomes" id="UP000077315"/>
    </source>
</evidence>
<dbReference type="GeneID" id="28995127"/>
<feature type="region of interest" description="Disordered" evidence="1">
    <location>
        <begin position="176"/>
        <end position="201"/>
    </location>
</feature>
<dbReference type="RefSeq" id="XP_018284353.1">
    <property type="nucleotide sequence ID" value="XM_018434221.1"/>
</dbReference>
<feature type="compositionally biased region" description="Basic residues" evidence="1">
    <location>
        <begin position="89"/>
        <end position="99"/>
    </location>
</feature>
<dbReference type="OrthoDB" id="2281978at2759"/>
<dbReference type="InParanoid" id="A0A162TDR0"/>
<feature type="region of interest" description="Disordered" evidence="1">
    <location>
        <begin position="88"/>
        <end position="117"/>
    </location>
</feature>
<accession>A0A162TDR0</accession>
<dbReference type="EMBL" id="KV441004">
    <property type="protein sequence ID" value="OAD66313.1"/>
    <property type="molecule type" value="Genomic_DNA"/>
</dbReference>
<proteinExistence type="predicted"/>
<feature type="compositionally biased region" description="Polar residues" evidence="1">
    <location>
        <begin position="176"/>
        <end position="185"/>
    </location>
</feature>
<gene>
    <name evidence="2" type="ORF">PHYBLDRAFT_160647</name>
</gene>
<dbReference type="VEuPathDB" id="FungiDB:PHYBLDRAFT_160647"/>
<sequence>MDLLIQREHDKAELLRKPKRINPSTVQVEGMLAKLPEQGIHNINFQNPNIRIAPPLPRVPMGDFNHSTNNLSSSQQYIQGRSIGPVVNHHQHQHQHHNQQHNSEHQKGQGHRMKNTDARRRAEMLRNEVSSIPPRPLSSMSTPSNQQPMMGQYMPMVVNPMQMPLQVQNPMGMVSSRSLGNSSRPLSMMGPTSGAWGSTMF</sequence>
<keyword evidence="3" id="KW-1185">Reference proteome</keyword>
<name>A0A162TDR0_PHYB8</name>